<dbReference type="EMBL" id="NSLI01000003">
    <property type="protein sequence ID" value="PAX07618.1"/>
    <property type="molecule type" value="Genomic_DNA"/>
</dbReference>
<proteinExistence type="predicted"/>
<dbReference type="AlphaFoldDB" id="A0A2A2SEE8"/>
<accession>A0A2A2SEE8</accession>
<protein>
    <submittedName>
        <fullName evidence="1">Uncharacterized protein</fullName>
    </submittedName>
</protein>
<sequence length="64" mass="6990">MHAEMHDIRCIYRPRSGRTAFAGSAGFETPGSRTTSLSRLPTSGLFFPSVGYLLDGWILQTCAP</sequence>
<comment type="caution">
    <text evidence="1">The sequence shown here is derived from an EMBL/GenBank/DDBJ whole genome shotgun (WGS) entry which is preliminary data.</text>
</comment>
<evidence type="ECO:0000313" key="1">
    <source>
        <dbReference type="EMBL" id="PAX07618.1"/>
    </source>
</evidence>
<reference evidence="2" key="1">
    <citation type="submission" date="2017-09" db="EMBL/GenBank/DDBJ databases">
        <authorList>
            <person name="Feng G."/>
            <person name="Zhu H."/>
        </authorList>
    </citation>
    <scope>NUCLEOTIDE SEQUENCE [LARGE SCALE GENOMIC DNA]</scope>
    <source>
        <strain evidence="2">1PNM-20</strain>
    </source>
</reference>
<gene>
    <name evidence="1" type="ORF">CKY28_08175</name>
</gene>
<organism evidence="1 2">
    <name type="scientific">Sphingomonas lenta</name>
    <dbReference type="NCBI Taxonomy" id="1141887"/>
    <lineage>
        <taxon>Bacteria</taxon>
        <taxon>Pseudomonadati</taxon>
        <taxon>Pseudomonadota</taxon>
        <taxon>Alphaproteobacteria</taxon>
        <taxon>Sphingomonadales</taxon>
        <taxon>Sphingomonadaceae</taxon>
        <taxon>Sphingomonas</taxon>
    </lineage>
</organism>
<dbReference type="Proteomes" id="UP000218151">
    <property type="component" value="Unassembled WGS sequence"/>
</dbReference>
<evidence type="ECO:0000313" key="2">
    <source>
        <dbReference type="Proteomes" id="UP000218151"/>
    </source>
</evidence>
<name>A0A2A2SEE8_9SPHN</name>
<keyword evidence="2" id="KW-1185">Reference proteome</keyword>